<sequence length="402" mass="44569">MRFFKPVFAAIFVGVILGLVFNIVPLKNQLDQVQQTPVVASTDLPLPVLRKTEQPLSNNSASLQNAEPNLAVQQPQSQTNPTATPTATLIAFTPTPTSGSFEEFEPRPPAEIVTCAEIWSVPEIPLNLPLVLEYPRSVEELYTEYNYYYLAAMLIQNKVVDASQCPYNGLQSATTANQCGVEVARPVIIEWQNQYDSKIFETGVKHGVPARLLKKIFAIESQFWPAIYIDILESGFGQLNDTGADALLLYSPYFYAQFCPLILHPRTCDQGYLGIPESARALLRGALVRQVNATCTDCPQGVNRQRALNSIPIFAEVVKANCSQINQIVQNTTNKKAGQVADYVDLWKFTMANYNAGPGCTARAIESAWKEEGELTWNIVSGYFTSKECQSAPFYVSDIFKD</sequence>
<dbReference type="Gene3D" id="1.10.530.10">
    <property type="match status" value="1"/>
</dbReference>
<dbReference type="AlphaFoldDB" id="A0A0P6X698"/>
<organism evidence="1 2">
    <name type="scientific">Bellilinea caldifistulae</name>
    <dbReference type="NCBI Taxonomy" id="360411"/>
    <lineage>
        <taxon>Bacteria</taxon>
        <taxon>Bacillati</taxon>
        <taxon>Chloroflexota</taxon>
        <taxon>Anaerolineae</taxon>
        <taxon>Anaerolineales</taxon>
        <taxon>Anaerolineaceae</taxon>
        <taxon>Bellilinea</taxon>
    </lineage>
</organism>
<evidence type="ECO:0000313" key="2">
    <source>
        <dbReference type="Proteomes" id="UP000050514"/>
    </source>
</evidence>
<protein>
    <recommendedName>
        <fullName evidence="3">Transglycosylase SLT domain-containing protein</fullName>
    </recommendedName>
</protein>
<keyword evidence="2" id="KW-1185">Reference proteome</keyword>
<name>A0A0P6X698_9CHLR</name>
<dbReference type="Proteomes" id="UP000050514">
    <property type="component" value="Unassembled WGS sequence"/>
</dbReference>
<gene>
    <name evidence="1" type="ORF">AC812_10175</name>
</gene>
<accession>A0A0P6X698</accession>
<dbReference type="OrthoDB" id="160265at2"/>
<comment type="caution">
    <text evidence="1">The sequence shown here is derived from an EMBL/GenBank/DDBJ whole genome shotgun (WGS) entry which is preliminary data.</text>
</comment>
<dbReference type="RefSeq" id="WP_061915737.1">
    <property type="nucleotide sequence ID" value="NZ_DF967971.1"/>
</dbReference>
<dbReference type="EMBL" id="LGHJ01000016">
    <property type="protein sequence ID" value="KPL74887.1"/>
    <property type="molecule type" value="Genomic_DNA"/>
</dbReference>
<proteinExistence type="predicted"/>
<evidence type="ECO:0008006" key="3">
    <source>
        <dbReference type="Google" id="ProtNLM"/>
    </source>
</evidence>
<evidence type="ECO:0000313" key="1">
    <source>
        <dbReference type="EMBL" id="KPL74887.1"/>
    </source>
</evidence>
<reference evidence="1 2" key="1">
    <citation type="submission" date="2015-07" db="EMBL/GenBank/DDBJ databases">
        <title>Draft genome of Bellilinea caldifistulae DSM 17877.</title>
        <authorList>
            <person name="Hemp J."/>
            <person name="Ward L.M."/>
            <person name="Pace L.A."/>
            <person name="Fischer W.W."/>
        </authorList>
    </citation>
    <scope>NUCLEOTIDE SEQUENCE [LARGE SCALE GENOMIC DNA]</scope>
    <source>
        <strain evidence="1 2">GOMI-1</strain>
    </source>
</reference>